<keyword evidence="4" id="KW-1185">Reference proteome</keyword>
<evidence type="ECO:0000313" key="4">
    <source>
        <dbReference type="Proteomes" id="UP000198319"/>
    </source>
</evidence>
<reference evidence="1" key="1">
    <citation type="submission" date="2016-09" db="EMBL/GenBank/DDBJ databases">
        <authorList>
            <person name="Capua I."/>
            <person name="De Benedictis P."/>
            <person name="Joannis T."/>
            <person name="Lombin L.H."/>
            <person name="Cattoli G."/>
        </authorList>
    </citation>
    <scope>NUCLEOTIDE SEQUENCE [LARGE SCALE GENOMIC DNA]</scope>
    <source>
        <strain evidence="1">MSU</strain>
    </source>
</reference>
<evidence type="ECO:0000313" key="3">
    <source>
        <dbReference type="Proteomes" id="UP000180252"/>
    </source>
</evidence>
<dbReference type="STRING" id="1278819.BHE19_05530"/>
<dbReference type="RefSeq" id="WP_070906613.1">
    <property type="nucleotide sequence ID" value="NZ_JASTTY010000004.1"/>
</dbReference>
<protein>
    <submittedName>
        <fullName evidence="1">Uncharacterized protein</fullName>
    </submittedName>
</protein>
<name>A0A1S1J3S2_9FLAO</name>
<comment type="caution">
    <text evidence="1">The sequence shown here is derived from an EMBL/GenBank/DDBJ whole genome shotgun (WGS) entry which is preliminary data.</text>
</comment>
<reference evidence="3" key="2">
    <citation type="submission" date="2016-09" db="EMBL/GenBank/DDBJ databases">
        <authorList>
            <person name="Chen S."/>
            <person name="Walker E."/>
        </authorList>
    </citation>
    <scope>NUCLEOTIDE SEQUENCE [LARGE SCALE GENOMIC DNA]</scope>
    <source>
        <strain evidence="3">MSU</strain>
    </source>
</reference>
<organism evidence="1 3">
    <name type="scientific">Flavobacterium tructae</name>
    <dbReference type="NCBI Taxonomy" id="1114873"/>
    <lineage>
        <taxon>Bacteria</taxon>
        <taxon>Pseudomonadati</taxon>
        <taxon>Bacteroidota</taxon>
        <taxon>Flavobacteriia</taxon>
        <taxon>Flavobacteriales</taxon>
        <taxon>Flavobacteriaceae</taxon>
        <taxon>Flavobacterium</taxon>
    </lineage>
</organism>
<sequence>MSYLNVPRLTFSGQFQADPSTVNNDPTHFNNETFEPKYQNYGPGQENGWWNPDGTGNWRFLGCKITSVTYQDGTSTDNPLLDPIIGMSVMDTDARTAGKIVDLDSQQQMVSQLWGFVVRIVNNEGNTLVKGDYEMAPFSNIWFSRSVDLRGSSGAGATYQSVIKNIDWNFKISNSRYLNELKAVSAKQLSIHFSVDRFNGDHTSDQFTLGRIAGSIGPSNNREPKHFVLGRQLFPNPLPQYLPQGQRQKYNYATALVDEKLKQVVLDFGNALQFNAEGVNTSENLHLVINTNTGISVIGQINYSGLDWYMNTSGIFTFPLSDEQLDLCNQYPLAIVTNMTDSINDVFSLKKSKTGILIYTESIDYVGADQFVFRLDPEDKCKINFYATHLGKALPNAIIQAQDNTQNLLGSPPPPVVPAVGTPPIPYFSGNKPAEVTTDANGKAVLRFTAPDPGNPRVYIDGQIYAISYNLSTQSFDDCNQSNFISLLIFSGAPTPKIIPDWDNFIQPIMQQYANLYPLMSKGIFNLADKTVVDKNAQILHLVFSKDLDDPNYMPATRDLSKYKKTVILNYLQDVIDKTATANKA</sequence>
<dbReference type="Proteomes" id="UP000180252">
    <property type="component" value="Unassembled WGS sequence"/>
</dbReference>
<reference evidence="2 4" key="3">
    <citation type="submission" date="2016-11" db="EMBL/GenBank/DDBJ databases">
        <title>Whole genomes of Flavobacteriaceae.</title>
        <authorList>
            <person name="Stine C."/>
            <person name="Li C."/>
            <person name="Tadesse D."/>
        </authorList>
    </citation>
    <scope>NUCLEOTIDE SEQUENCE [LARGE SCALE GENOMIC DNA]</scope>
    <source>
        <strain evidence="2 4">ATCC BAA-2541</strain>
    </source>
</reference>
<evidence type="ECO:0000313" key="1">
    <source>
        <dbReference type="EMBL" id="OHT45307.1"/>
    </source>
</evidence>
<dbReference type="EMBL" id="MUHG01000024">
    <property type="protein sequence ID" value="OXB17750.1"/>
    <property type="molecule type" value="Genomic_DNA"/>
</dbReference>
<dbReference type="OrthoDB" id="9800162at2"/>
<dbReference type="EMBL" id="MIKE01000022">
    <property type="protein sequence ID" value="OHT45307.1"/>
    <property type="molecule type" value="Genomic_DNA"/>
</dbReference>
<accession>A0A1S1J3S2</accession>
<proteinExistence type="predicted"/>
<dbReference type="Proteomes" id="UP000198319">
    <property type="component" value="Unassembled WGS sequence"/>
</dbReference>
<gene>
    <name evidence="2" type="ORF">B0A71_16410</name>
    <name evidence="1" type="ORF">BHE19_05530</name>
</gene>
<evidence type="ECO:0000313" key="2">
    <source>
        <dbReference type="EMBL" id="OXB17750.1"/>
    </source>
</evidence>
<dbReference type="AlphaFoldDB" id="A0A1S1J3S2"/>